<name>A0ABQ9Y6B7_9EUKA</name>
<organism evidence="2 3">
    <name type="scientific">Blattamonas nauphoetae</name>
    <dbReference type="NCBI Taxonomy" id="2049346"/>
    <lineage>
        <taxon>Eukaryota</taxon>
        <taxon>Metamonada</taxon>
        <taxon>Preaxostyla</taxon>
        <taxon>Oxymonadida</taxon>
        <taxon>Blattamonas</taxon>
    </lineage>
</organism>
<proteinExistence type="predicted"/>
<sequence length="131" mass="14578">MSRRSFVLLRKPPDLAIPIQSVSWSIPDVQEHISSNASTIHAGDDFGPVKIPSRRMILACVAEMKTNDGSETQSTHPHSEARGILSLPQQSLQTSHPERMAKERSVMVQNSFHFESQHASSNNPNSIPHHH</sequence>
<accession>A0ABQ9Y6B7</accession>
<dbReference type="EMBL" id="JARBJD010000031">
    <property type="protein sequence ID" value="KAK2959266.1"/>
    <property type="molecule type" value="Genomic_DNA"/>
</dbReference>
<evidence type="ECO:0000313" key="2">
    <source>
        <dbReference type="EMBL" id="KAK2959266.1"/>
    </source>
</evidence>
<protein>
    <submittedName>
        <fullName evidence="2">Uncharacterized protein</fullName>
    </submittedName>
</protein>
<feature type="compositionally biased region" description="Polar residues" evidence="1">
    <location>
        <begin position="67"/>
        <end position="76"/>
    </location>
</feature>
<feature type="region of interest" description="Disordered" evidence="1">
    <location>
        <begin position="66"/>
        <end position="103"/>
    </location>
</feature>
<gene>
    <name evidence="2" type="ORF">BLNAU_5824</name>
</gene>
<evidence type="ECO:0000313" key="3">
    <source>
        <dbReference type="Proteomes" id="UP001281761"/>
    </source>
</evidence>
<dbReference type="Proteomes" id="UP001281761">
    <property type="component" value="Unassembled WGS sequence"/>
</dbReference>
<reference evidence="2 3" key="1">
    <citation type="journal article" date="2022" name="bioRxiv">
        <title>Genomics of Preaxostyla Flagellates Illuminates Evolutionary Transitions and the Path Towards Mitochondrial Loss.</title>
        <authorList>
            <person name="Novak L.V.F."/>
            <person name="Treitli S.C."/>
            <person name="Pyrih J."/>
            <person name="Halakuc P."/>
            <person name="Pipaliya S.V."/>
            <person name="Vacek V."/>
            <person name="Brzon O."/>
            <person name="Soukal P."/>
            <person name="Eme L."/>
            <person name="Dacks J.B."/>
            <person name="Karnkowska A."/>
            <person name="Elias M."/>
            <person name="Hampl V."/>
        </authorList>
    </citation>
    <scope>NUCLEOTIDE SEQUENCE [LARGE SCALE GENOMIC DNA]</scope>
    <source>
        <strain evidence="2">NAU3</strain>
        <tissue evidence="2">Gut</tissue>
    </source>
</reference>
<keyword evidence="3" id="KW-1185">Reference proteome</keyword>
<comment type="caution">
    <text evidence="2">The sequence shown here is derived from an EMBL/GenBank/DDBJ whole genome shotgun (WGS) entry which is preliminary data.</text>
</comment>
<evidence type="ECO:0000256" key="1">
    <source>
        <dbReference type="SAM" id="MobiDB-lite"/>
    </source>
</evidence>